<name>A0A3C1KD76_9MICO</name>
<evidence type="ECO:0000259" key="1">
    <source>
        <dbReference type="Pfam" id="PF03446"/>
    </source>
</evidence>
<evidence type="ECO:0000313" key="2">
    <source>
        <dbReference type="EMBL" id="HAN24592.1"/>
    </source>
</evidence>
<dbReference type="InterPro" id="IPR036291">
    <property type="entry name" value="NAD(P)-bd_dom_sf"/>
</dbReference>
<dbReference type="SUPFAM" id="SSF51735">
    <property type="entry name" value="NAD(P)-binding Rossmann-fold domains"/>
    <property type="match status" value="1"/>
</dbReference>
<dbReference type="GO" id="GO:0016491">
    <property type="term" value="F:oxidoreductase activity"/>
    <property type="evidence" value="ECO:0007669"/>
    <property type="project" value="InterPro"/>
</dbReference>
<feature type="non-terminal residue" evidence="2">
    <location>
        <position position="64"/>
    </location>
</feature>
<comment type="caution">
    <text evidence="2">The sequence shown here is derived from an EMBL/GenBank/DDBJ whole genome shotgun (WGS) entry which is preliminary data.</text>
</comment>
<proteinExistence type="predicted"/>
<dbReference type="InterPro" id="IPR006115">
    <property type="entry name" value="6PGDH_NADP-bd"/>
</dbReference>
<dbReference type="Gene3D" id="3.40.50.720">
    <property type="entry name" value="NAD(P)-binding Rossmann-like Domain"/>
    <property type="match status" value="1"/>
</dbReference>
<gene>
    <name evidence="2" type="ORF">DCP95_08475</name>
</gene>
<evidence type="ECO:0000313" key="3">
    <source>
        <dbReference type="Proteomes" id="UP000257479"/>
    </source>
</evidence>
<reference evidence="2 3" key="1">
    <citation type="journal article" date="2018" name="Nat. Biotechnol.">
        <title>A standardized bacterial taxonomy based on genome phylogeny substantially revises the tree of life.</title>
        <authorList>
            <person name="Parks D.H."/>
            <person name="Chuvochina M."/>
            <person name="Waite D.W."/>
            <person name="Rinke C."/>
            <person name="Skarshewski A."/>
            <person name="Chaumeil P.A."/>
            <person name="Hugenholtz P."/>
        </authorList>
    </citation>
    <scope>NUCLEOTIDE SEQUENCE [LARGE SCALE GENOMIC DNA]</scope>
    <source>
        <strain evidence="2">UBA9152</strain>
    </source>
</reference>
<dbReference type="AlphaFoldDB" id="A0A3C1KD76"/>
<dbReference type="Proteomes" id="UP000257479">
    <property type="component" value="Unassembled WGS sequence"/>
</dbReference>
<dbReference type="InterPro" id="IPR002204">
    <property type="entry name" value="3-OH-isobutyrate_DH-rel_CS"/>
</dbReference>
<dbReference type="EMBL" id="DMNG01000144">
    <property type="protein sequence ID" value="HAN24592.1"/>
    <property type="molecule type" value="Genomic_DNA"/>
</dbReference>
<feature type="domain" description="6-phosphogluconate dehydrogenase NADP-binding" evidence="1">
    <location>
        <begin position="3"/>
        <end position="55"/>
    </location>
</feature>
<dbReference type="Pfam" id="PF03446">
    <property type="entry name" value="NAD_binding_2"/>
    <property type="match status" value="1"/>
</dbReference>
<organism evidence="2 3">
    <name type="scientific">Microbacterium ginsengisoli</name>
    <dbReference type="NCBI Taxonomy" id="400772"/>
    <lineage>
        <taxon>Bacteria</taxon>
        <taxon>Bacillati</taxon>
        <taxon>Actinomycetota</taxon>
        <taxon>Actinomycetes</taxon>
        <taxon>Micrococcales</taxon>
        <taxon>Microbacteriaceae</taxon>
        <taxon>Microbacterium</taxon>
    </lineage>
</organism>
<dbReference type="GO" id="GO:0050661">
    <property type="term" value="F:NADP binding"/>
    <property type="evidence" value="ECO:0007669"/>
    <property type="project" value="InterPro"/>
</dbReference>
<dbReference type="PANTHER" id="PTHR43580:SF2">
    <property type="entry name" value="CYTOKINE-LIKE NUCLEAR FACTOR N-PAC"/>
    <property type="match status" value="1"/>
</dbReference>
<dbReference type="PROSITE" id="PS00895">
    <property type="entry name" value="3_HYDROXYISOBUT_DH"/>
    <property type="match status" value="1"/>
</dbReference>
<dbReference type="InterPro" id="IPR051265">
    <property type="entry name" value="HIBADH-related_NP60_sf"/>
</dbReference>
<accession>A0A3C1KD76</accession>
<dbReference type="PANTHER" id="PTHR43580">
    <property type="entry name" value="OXIDOREDUCTASE GLYR1-RELATED"/>
    <property type="match status" value="1"/>
</dbReference>
<sequence length="64" mass="6393">MTDIGFLGLGTMGRAMAGRLLETGHRVTVWNRSDAPVAELVAAGAVAAASPADALGAPVSISML</sequence>
<dbReference type="GO" id="GO:0016054">
    <property type="term" value="P:organic acid catabolic process"/>
    <property type="evidence" value="ECO:0007669"/>
    <property type="project" value="UniProtKB-ARBA"/>
</dbReference>
<protein>
    <submittedName>
        <fullName evidence="2">Oxidoreductase</fullName>
    </submittedName>
</protein>